<dbReference type="Proteomes" id="UP001370490">
    <property type="component" value="Unassembled WGS sequence"/>
</dbReference>
<name>A0AAN8YYU5_9MAGN</name>
<accession>A0AAN8YYU5</accession>
<evidence type="ECO:0000313" key="2">
    <source>
        <dbReference type="EMBL" id="KAK6914523.1"/>
    </source>
</evidence>
<evidence type="ECO:0000256" key="1">
    <source>
        <dbReference type="SAM" id="Phobius"/>
    </source>
</evidence>
<keyword evidence="3" id="KW-1185">Reference proteome</keyword>
<reference evidence="2 3" key="1">
    <citation type="submission" date="2023-12" db="EMBL/GenBank/DDBJ databases">
        <title>A high-quality genome assembly for Dillenia turbinata (Dilleniales).</title>
        <authorList>
            <person name="Chanderbali A."/>
        </authorList>
    </citation>
    <scope>NUCLEOTIDE SEQUENCE [LARGE SCALE GENOMIC DNA]</scope>
    <source>
        <strain evidence="2">LSX21</strain>
        <tissue evidence="2">Leaf</tissue>
    </source>
</reference>
<dbReference type="PANTHER" id="PTHR34970:SF5">
    <property type="entry name" value="PROTEIN, PUTATIVE-RELATED"/>
    <property type="match status" value="1"/>
</dbReference>
<keyword evidence="1" id="KW-0472">Membrane</keyword>
<dbReference type="AlphaFoldDB" id="A0AAN8YYU5"/>
<proteinExistence type="predicted"/>
<dbReference type="PANTHER" id="PTHR34970">
    <property type="entry name" value="ABC TRANSPORTER A FAMILY PROTEIN"/>
    <property type="match status" value="1"/>
</dbReference>
<dbReference type="EMBL" id="JBAMMX010000026">
    <property type="protein sequence ID" value="KAK6914523.1"/>
    <property type="molecule type" value="Genomic_DNA"/>
</dbReference>
<keyword evidence="1" id="KW-1133">Transmembrane helix</keyword>
<keyword evidence="1" id="KW-0812">Transmembrane</keyword>
<evidence type="ECO:0000313" key="3">
    <source>
        <dbReference type="Proteomes" id="UP001370490"/>
    </source>
</evidence>
<comment type="caution">
    <text evidence="2">The sequence shown here is derived from an EMBL/GenBank/DDBJ whole genome shotgun (WGS) entry which is preliminary data.</text>
</comment>
<feature type="transmembrane region" description="Helical" evidence="1">
    <location>
        <begin position="21"/>
        <end position="44"/>
    </location>
</feature>
<sequence length="120" mass="13592">MEKARPKKRREGGGGGGAIMLRIRLLSFAVGFSVTGAAISHFFWRDLMNDRFSISSQLKQRYDALNARVLNLESVGHENRISLQLSFPFLFEEVAKAYEVVQRVPWLCSIKVLYSQLDVG</sequence>
<protein>
    <submittedName>
        <fullName evidence="2">Uncharacterized protein</fullName>
    </submittedName>
</protein>
<gene>
    <name evidence="2" type="ORF">RJ641_021844</name>
</gene>
<organism evidence="2 3">
    <name type="scientific">Dillenia turbinata</name>
    <dbReference type="NCBI Taxonomy" id="194707"/>
    <lineage>
        <taxon>Eukaryota</taxon>
        <taxon>Viridiplantae</taxon>
        <taxon>Streptophyta</taxon>
        <taxon>Embryophyta</taxon>
        <taxon>Tracheophyta</taxon>
        <taxon>Spermatophyta</taxon>
        <taxon>Magnoliopsida</taxon>
        <taxon>eudicotyledons</taxon>
        <taxon>Gunneridae</taxon>
        <taxon>Pentapetalae</taxon>
        <taxon>Dilleniales</taxon>
        <taxon>Dilleniaceae</taxon>
        <taxon>Dillenia</taxon>
    </lineage>
</organism>